<evidence type="ECO:0000256" key="1">
    <source>
        <dbReference type="SAM" id="SignalP"/>
    </source>
</evidence>
<name>A0A6A4NYD2_LUPAL</name>
<reference evidence="3" key="1">
    <citation type="journal article" date="2020" name="Nat. Commun.">
        <title>Genome sequence of the cluster root forming white lupin.</title>
        <authorList>
            <person name="Hufnagel B."/>
            <person name="Marques A."/>
            <person name="Soriano A."/>
            <person name="Marques L."/>
            <person name="Divol F."/>
            <person name="Doumas P."/>
            <person name="Sallet E."/>
            <person name="Mancinotti D."/>
            <person name="Carrere S."/>
            <person name="Marande W."/>
            <person name="Arribat S."/>
            <person name="Keller J."/>
            <person name="Huneau C."/>
            <person name="Blein T."/>
            <person name="Aime D."/>
            <person name="Laguerre M."/>
            <person name="Taylor J."/>
            <person name="Schubert V."/>
            <person name="Nelson M."/>
            <person name="Geu-Flores F."/>
            <person name="Crespi M."/>
            <person name="Gallardo-Guerrero K."/>
            <person name="Delaux P.-M."/>
            <person name="Salse J."/>
            <person name="Berges H."/>
            <person name="Guyot R."/>
            <person name="Gouzy J."/>
            <person name="Peret B."/>
        </authorList>
    </citation>
    <scope>NUCLEOTIDE SEQUENCE [LARGE SCALE GENOMIC DNA]</scope>
    <source>
        <strain evidence="3">cv. Amiga</strain>
    </source>
</reference>
<evidence type="ECO:0000313" key="3">
    <source>
        <dbReference type="Proteomes" id="UP000447434"/>
    </source>
</evidence>
<keyword evidence="3" id="KW-1185">Reference proteome</keyword>
<feature type="signal peptide" evidence="1">
    <location>
        <begin position="1"/>
        <end position="22"/>
    </location>
</feature>
<dbReference type="AlphaFoldDB" id="A0A6A4NYD2"/>
<accession>A0A6A4NYD2</accession>
<protein>
    <submittedName>
        <fullName evidence="2">Uncharacterized protein</fullName>
    </submittedName>
</protein>
<feature type="chain" id="PRO_5025692079" evidence="1">
    <location>
        <begin position="23"/>
        <end position="40"/>
    </location>
</feature>
<sequence length="40" mass="4559">MFTTSSLLLYHIFLLHYPLKMTFLMQHTGATITDTGTEPS</sequence>
<comment type="caution">
    <text evidence="2">The sequence shown here is derived from an EMBL/GenBank/DDBJ whole genome shotgun (WGS) entry which is preliminary data.</text>
</comment>
<dbReference type="EMBL" id="WOCE01000017">
    <property type="protein sequence ID" value="KAE9595275.1"/>
    <property type="molecule type" value="Genomic_DNA"/>
</dbReference>
<organism evidence="2 3">
    <name type="scientific">Lupinus albus</name>
    <name type="common">White lupine</name>
    <name type="synonym">Lupinus termis</name>
    <dbReference type="NCBI Taxonomy" id="3870"/>
    <lineage>
        <taxon>Eukaryota</taxon>
        <taxon>Viridiplantae</taxon>
        <taxon>Streptophyta</taxon>
        <taxon>Embryophyta</taxon>
        <taxon>Tracheophyta</taxon>
        <taxon>Spermatophyta</taxon>
        <taxon>Magnoliopsida</taxon>
        <taxon>eudicotyledons</taxon>
        <taxon>Gunneridae</taxon>
        <taxon>Pentapetalae</taxon>
        <taxon>rosids</taxon>
        <taxon>fabids</taxon>
        <taxon>Fabales</taxon>
        <taxon>Fabaceae</taxon>
        <taxon>Papilionoideae</taxon>
        <taxon>50 kb inversion clade</taxon>
        <taxon>genistoids sensu lato</taxon>
        <taxon>core genistoids</taxon>
        <taxon>Genisteae</taxon>
        <taxon>Lupinus</taxon>
    </lineage>
</organism>
<evidence type="ECO:0000313" key="2">
    <source>
        <dbReference type="EMBL" id="KAE9595275.1"/>
    </source>
</evidence>
<proteinExistence type="predicted"/>
<keyword evidence="1" id="KW-0732">Signal</keyword>
<dbReference type="Proteomes" id="UP000447434">
    <property type="component" value="Chromosome 17"/>
</dbReference>
<gene>
    <name evidence="2" type="ORF">Lalb_Chr17g0336971</name>
</gene>